<dbReference type="AlphaFoldDB" id="A0A1Y6LQ15"/>
<reference evidence="1 2" key="1">
    <citation type="submission" date="2016-10" db="EMBL/GenBank/DDBJ databases">
        <authorList>
            <person name="Varghese N."/>
        </authorList>
    </citation>
    <scope>NUCLEOTIDE SEQUENCE [LARGE SCALE GENOMIC DNA]</scope>
</reference>
<sequence length="312" mass="35732">MDDRSNTEVVSEAGDHTSLRIQPLFNGDIMKLRAATDETTKPSTDEFSLGKARDGTLWQVFGNPWRDNDFVYSIAPEHRVGQLREHRTKVAVQNMGGPTPFKSSGYIVSYLEDPNDQESWRREDEVKGRDSYLKACLDCCEWYHKPRQEALTMLVAVGVPKSDAIGIYCKERLWYGSRCRLEYEDVLEILDTFRRNPTQRGLQEMRHWLSRESIRYLKLPVEAEVELAWGYRVHDESPGSHVSHPLCAPEHQTLVRVLGHAIDAIDIGCIMSGEEEDDTYEAPYPYDAVDIRVLFDLAPSPPHVRCCFPAQD</sequence>
<proteinExistence type="predicted"/>
<name>A0A1Y6LQ15_ZYMTR</name>
<protein>
    <submittedName>
        <fullName evidence="1">Uncharacterized protein</fullName>
    </submittedName>
</protein>
<accession>A0A1Y6LQ15</accession>
<organism evidence="1 2">
    <name type="scientific">Zymoseptoria tritici ST99CH_1A5</name>
    <dbReference type="NCBI Taxonomy" id="1276529"/>
    <lineage>
        <taxon>Eukaryota</taxon>
        <taxon>Fungi</taxon>
        <taxon>Dikarya</taxon>
        <taxon>Ascomycota</taxon>
        <taxon>Pezizomycotina</taxon>
        <taxon>Dothideomycetes</taxon>
        <taxon>Dothideomycetidae</taxon>
        <taxon>Mycosphaerellales</taxon>
        <taxon>Mycosphaerellaceae</taxon>
        <taxon>Zymoseptoria</taxon>
    </lineage>
</organism>
<dbReference type="Proteomes" id="UP000215453">
    <property type="component" value="Chromosome 7"/>
</dbReference>
<gene>
    <name evidence="1" type="ORF">ZT1A5_G7946</name>
</gene>
<evidence type="ECO:0000313" key="1">
    <source>
        <dbReference type="EMBL" id="SMY26503.1"/>
    </source>
</evidence>
<evidence type="ECO:0000313" key="2">
    <source>
        <dbReference type="Proteomes" id="UP000215453"/>
    </source>
</evidence>
<dbReference type="EMBL" id="LT882682">
    <property type="protein sequence ID" value="SMY26503.1"/>
    <property type="molecule type" value="Genomic_DNA"/>
</dbReference>